<evidence type="ECO:0000256" key="3">
    <source>
        <dbReference type="ARBA" id="ARBA00022777"/>
    </source>
</evidence>
<dbReference type="SUPFAM" id="SSF56104">
    <property type="entry name" value="SAICAR synthase-like"/>
    <property type="match status" value="1"/>
</dbReference>
<dbReference type="GO" id="GO:0005737">
    <property type="term" value="C:cytoplasm"/>
    <property type="evidence" value="ECO:0007669"/>
    <property type="project" value="TreeGrafter"/>
</dbReference>
<dbReference type="InterPro" id="IPR038286">
    <property type="entry name" value="IPK_sf"/>
</dbReference>
<feature type="region of interest" description="Disordered" evidence="5">
    <location>
        <begin position="422"/>
        <end position="465"/>
    </location>
</feature>
<dbReference type="HOGENOM" id="CLU_001850_0_0_1"/>
<feature type="region of interest" description="Disordered" evidence="5">
    <location>
        <begin position="1295"/>
        <end position="1322"/>
    </location>
</feature>
<feature type="compositionally biased region" description="Basic residues" evidence="5">
    <location>
        <begin position="938"/>
        <end position="951"/>
    </location>
</feature>
<dbReference type="OrthoDB" id="2573163at2759"/>
<feature type="region of interest" description="Disordered" evidence="5">
    <location>
        <begin position="274"/>
        <end position="317"/>
    </location>
</feature>
<feature type="compositionally biased region" description="Basic residues" evidence="5">
    <location>
        <begin position="833"/>
        <end position="844"/>
    </location>
</feature>
<evidence type="ECO:0000256" key="5">
    <source>
        <dbReference type="SAM" id="MobiDB-lite"/>
    </source>
</evidence>
<organism evidence="6 7">
    <name type="scientific">Verruconis gallopava</name>
    <dbReference type="NCBI Taxonomy" id="253628"/>
    <lineage>
        <taxon>Eukaryota</taxon>
        <taxon>Fungi</taxon>
        <taxon>Dikarya</taxon>
        <taxon>Ascomycota</taxon>
        <taxon>Pezizomycotina</taxon>
        <taxon>Dothideomycetes</taxon>
        <taxon>Pleosporomycetidae</taxon>
        <taxon>Venturiales</taxon>
        <taxon>Sympoventuriaceae</taxon>
        <taxon>Verruconis</taxon>
    </lineage>
</organism>
<feature type="compositionally biased region" description="Basic and acidic residues" evidence="5">
    <location>
        <begin position="516"/>
        <end position="526"/>
    </location>
</feature>
<feature type="compositionally biased region" description="Polar residues" evidence="5">
    <location>
        <begin position="1"/>
        <end position="13"/>
    </location>
</feature>
<keyword evidence="2 4" id="KW-0808">Transferase</keyword>
<feature type="compositionally biased region" description="Basic and acidic residues" evidence="5">
    <location>
        <begin position="955"/>
        <end position="964"/>
    </location>
</feature>
<keyword evidence="3 4" id="KW-0418">Kinase</keyword>
<dbReference type="EC" id="2.7.-.-" evidence="4"/>
<proteinExistence type="inferred from homology"/>
<feature type="compositionally biased region" description="Basic and acidic residues" evidence="5">
    <location>
        <begin position="883"/>
        <end position="896"/>
    </location>
</feature>
<feature type="compositionally biased region" description="Low complexity" evidence="5">
    <location>
        <begin position="991"/>
        <end position="1001"/>
    </location>
</feature>
<evidence type="ECO:0000256" key="4">
    <source>
        <dbReference type="RuleBase" id="RU363090"/>
    </source>
</evidence>
<feature type="compositionally biased region" description="Basic and acidic residues" evidence="5">
    <location>
        <begin position="422"/>
        <end position="435"/>
    </location>
</feature>
<dbReference type="GO" id="GO:0008440">
    <property type="term" value="F:inositol-1,4,5-trisphosphate 3-kinase activity"/>
    <property type="evidence" value="ECO:0007669"/>
    <property type="project" value="TreeGrafter"/>
</dbReference>
<dbReference type="GO" id="GO:0032958">
    <property type="term" value="P:inositol phosphate biosynthetic process"/>
    <property type="evidence" value="ECO:0007669"/>
    <property type="project" value="InterPro"/>
</dbReference>
<feature type="region of interest" description="Disordered" evidence="5">
    <location>
        <begin position="167"/>
        <end position="195"/>
    </location>
</feature>
<dbReference type="GeneID" id="27310549"/>
<evidence type="ECO:0000313" key="6">
    <source>
        <dbReference type="EMBL" id="KIW06907.1"/>
    </source>
</evidence>
<feature type="compositionally biased region" description="Polar residues" evidence="5">
    <location>
        <begin position="773"/>
        <end position="817"/>
    </location>
</feature>
<dbReference type="FunCoup" id="A0A0D1Z1V1">
    <property type="interactions" value="187"/>
</dbReference>
<evidence type="ECO:0000256" key="1">
    <source>
        <dbReference type="ARBA" id="ARBA00007374"/>
    </source>
</evidence>
<dbReference type="PANTHER" id="PTHR12400:SF21">
    <property type="entry name" value="KINASE"/>
    <property type="match status" value="1"/>
</dbReference>
<feature type="region of interest" description="Disordered" evidence="5">
    <location>
        <begin position="685"/>
        <end position="734"/>
    </location>
</feature>
<comment type="similarity">
    <text evidence="1 4">Belongs to the inositol phosphokinase (IPK) family.</text>
</comment>
<feature type="region of interest" description="Disordered" evidence="5">
    <location>
        <begin position="754"/>
        <end position="976"/>
    </location>
</feature>
<dbReference type="PANTHER" id="PTHR12400">
    <property type="entry name" value="INOSITOL POLYPHOSPHATE KINASE"/>
    <property type="match status" value="1"/>
</dbReference>
<name>A0A0D1Z1V1_9PEZI</name>
<dbReference type="RefSeq" id="XP_016216776.1">
    <property type="nucleotide sequence ID" value="XM_016355640.1"/>
</dbReference>
<accession>A0A0D1Z1V1</accession>
<feature type="region of interest" description="Disordered" evidence="5">
    <location>
        <begin position="1"/>
        <end position="53"/>
    </location>
</feature>
<feature type="region of interest" description="Disordered" evidence="5">
    <location>
        <begin position="988"/>
        <end position="1044"/>
    </location>
</feature>
<dbReference type="Proteomes" id="UP000053259">
    <property type="component" value="Unassembled WGS sequence"/>
</dbReference>
<dbReference type="InParanoid" id="A0A0D1Z1V1"/>
<feature type="region of interest" description="Disordered" evidence="5">
    <location>
        <begin position="582"/>
        <end position="606"/>
    </location>
</feature>
<dbReference type="Pfam" id="PF03770">
    <property type="entry name" value="IPK"/>
    <property type="match status" value="1"/>
</dbReference>
<evidence type="ECO:0000313" key="7">
    <source>
        <dbReference type="Proteomes" id="UP000053259"/>
    </source>
</evidence>
<feature type="compositionally biased region" description="Basic and acidic residues" evidence="5">
    <location>
        <begin position="274"/>
        <end position="290"/>
    </location>
</feature>
<dbReference type="GO" id="GO:0000824">
    <property type="term" value="F:inositol-1,4,5,6-tetrakisphosphate 3-kinase activity"/>
    <property type="evidence" value="ECO:0007669"/>
    <property type="project" value="TreeGrafter"/>
</dbReference>
<feature type="compositionally biased region" description="Low complexity" evidence="5">
    <location>
        <begin position="756"/>
        <end position="772"/>
    </location>
</feature>
<sequence>MSSARSDSNNTSAPAHLRTEAENLQKQAFTATSDLTHLAEDEPFKHISKVGRSETAPITIPASLWASSRDAPQLTERDTIFATTYVQSRSPPPAQDTHNGNLLANVDKGLGGATSGKVKISPRASRKHAQVTFATGTEHRYSDSKKVQTQQPEVHELLRDTQIETTSNKGTSMGIEGAQAETSRRPYLSSTERPSTSPAYIFDAVDEAERARYRSWREGHTPWLGSGSLAKRRSRSGDNTHVDKNIEATLRKIDAPAISSRSRKSSQYLGLFKEKDVAEQKQRRDQRAKEQAQASRKHQTTDQIRASSPLAYEFPRDDSAKQVELTAEPEELEPSPRTEYGTYMALSHGGPHNIRGQELPVKLPRSNTDFSLETEAPLPIPTRKPQSLSSRLVEEMKHVHDIELSSDSERLLSCSFQTKRMDRPRLAEPKSRTPTKEYANYIEPRESDESTGKSPVTEDDEISEHEQISKALYFPHRQLVTDDEEDYQRESSDAAVACAIEEAKASDEPLTPSTEQRLKEASERASNEVALSLETSNDKEYFHGDLSTSLTLPIEDESYTSSNDLMYSGSEYDTQDESMRSAYYDTSSSDEAGSTPKASPKHISTRKHITSAPLGAVELKPYDHQVGGHSTVYRFSRRAICKQLNNRENIFYEIVERWHPELVAFMPRYIGVLNVTYRKAIKRRKTVNPATPQKKSSLDMSKESVTQDAVASGPASGVNERPGPQPRIVSHSQQITPVPQVVLENNRHIIPNSLFRASSRPSTPRPQSSDPSLLSQMRRWSQSEQNLTHPESMSADTSPSRPPIKQQSSWGATTVNTKLKEQVLREVFAAPPIHRHRRGRRHRSLSNTQNLHAQQADGTESGSGSRKGGSDRTGKYSSFTEGESLRRQLLRGEHARNGLTRTTSAAVSDLGPAVDERNRDSYSDATVEDSGPTEDRKSRRRHSGGGLRRRPFAIDSDKRSSLEFHEEEEEGYGGDREEEVFLMDDDDQPLASSHQAAQSQHVQNGNSGDPSPKPSSSHSLTAPETRDQETQTYEEFFEPSNPKQAIVDKDERVQLFILLEDLTAGMSKPCVLDLKMGTRQYGVEADAKKKRSQRRKCQSTTSQELGVRVCGMQIFNVKTQSVVFKDKYYGRDLKAGREFQEALKSFFFDGYGYSSALKHIPTILEKISSLEAMIHGLPGYRFYASSLLMLYDRAASEDTLALEKATASDKKDRSKLAEALKKKAEIKLKIVDFANCVTAEDPPPADVPCPPHDPEGIDRGYLRGLRTLRLYFQRIWKELNGTDWLERGDMEGVSLQSNGTGKDIKDFEDPAFSSDDEGNASF</sequence>
<evidence type="ECO:0000256" key="2">
    <source>
        <dbReference type="ARBA" id="ARBA00022679"/>
    </source>
</evidence>
<dbReference type="Gene3D" id="3.30.470.160">
    <property type="entry name" value="Inositol polyphosphate kinase"/>
    <property type="match status" value="1"/>
</dbReference>
<dbReference type="InterPro" id="IPR005522">
    <property type="entry name" value="IPK"/>
</dbReference>
<feature type="compositionally biased region" description="Polar residues" evidence="5">
    <location>
        <begin position="845"/>
        <end position="857"/>
    </location>
</feature>
<feature type="compositionally biased region" description="Acidic residues" evidence="5">
    <location>
        <begin position="965"/>
        <end position="976"/>
    </location>
</feature>
<reference evidence="6 7" key="1">
    <citation type="submission" date="2015-01" db="EMBL/GenBank/DDBJ databases">
        <title>The Genome Sequence of Ochroconis gallopava CBS43764.</title>
        <authorList>
            <consortium name="The Broad Institute Genomics Platform"/>
            <person name="Cuomo C."/>
            <person name="de Hoog S."/>
            <person name="Gorbushina A."/>
            <person name="Stielow B."/>
            <person name="Teixiera M."/>
            <person name="Abouelleil A."/>
            <person name="Chapman S.B."/>
            <person name="Priest M."/>
            <person name="Young S.K."/>
            <person name="Wortman J."/>
            <person name="Nusbaum C."/>
            <person name="Birren B."/>
        </authorList>
    </citation>
    <scope>NUCLEOTIDE SEQUENCE [LARGE SCALE GENOMIC DNA]</scope>
    <source>
        <strain evidence="6 7">CBS 43764</strain>
    </source>
</reference>
<protein>
    <recommendedName>
        <fullName evidence="4">Kinase</fullName>
        <ecNumber evidence="4">2.7.-.-</ecNumber>
    </recommendedName>
</protein>
<gene>
    <name evidence="6" type="ORF">PV09_02576</name>
</gene>
<feature type="region of interest" description="Disordered" evidence="5">
    <location>
        <begin position="502"/>
        <end position="526"/>
    </location>
</feature>
<dbReference type="VEuPathDB" id="FungiDB:PV09_02576"/>
<dbReference type="STRING" id="253628.A0A0D1Z1V1"/>
<feature type="compositionally biased region" description="Polar residues" evidence="5">
    <location>
        <begin position="24"/>
        <end position="35"/>
    </location>
</feature>
<keyword evidence="7" id="KW-1185">Reference proteome</keyword>
<feature type="compositionally biased region" description="Polar residues" evidence="5">
    <location>
        <begin position="1002"/>
        <end position="1022"/>
    </location>
</feature>
<dbReference type="EMBL" id="KN847534">
    <property type="protein sequence ID" value="KIW06907.1"/>
    <property type="molecule type" value="Genomic_DNA"/>
</dbReference>
<feature type="region of interest" description="Disordered" evidence="5">
    <location>
        <begin position="219"/>
        <end position="243"/>
    </location>
</feature>
<dbReference type="GO" id="GO:0005634">
    <property type="term" value="C:nucleus"/>
    <property type="evidence" value="ECO:0007669"/>
    <property type="project" value="TreeGrafter"/>
</dbReference>
<dbReference type="GO" id="GO:0046854">
    <property type="term" value="P:phosphatidylinositol phosphate biosynthetic process"/>
    <property type="evidence" value="ECO:0007669"/>
    <property type="project" value="TreeGrafter"/>
</dbReference>